<organism evidence="11 12">
    <name type="scientific">Kribbella deserti</name>
    <dbReference type="NCBI Taxonomy" id="1926257"/>
    <lineage>
        <taxon>Bacteria</taxon>
        <taxon>Bacillati</taxon>
        <taxon>Actinomycetota</taxon>
        <taxon>Actinomycetes</taxon>
        <taxon>Propionibacteriales</taxon>
        <taxon>Kribbellaceae</taxon>
        <taxon>Kribbella</taxon>
    </lineage>
</organism>
<reference evidence="11 12" key="1">
    <citation type="submission" date="2024-09" db="EMBL/GenBank/DDBJ databases">
        <authorList>
            <person name="Sun Q."/>
            <person name="Mori K."/>
        </authorList>
    </citation>
    <scope>NUCLEOTIDE SEQUENCE [LARGE SCALE GENOMIC DNA]</scope>
    <source>
        <strain evidence="11 12">CGMCC 1.15906</strain>
    </source>
</reference>
<dbReference type="InterPro" id="IPR020846">
    <property type="entry name" value="MFS_dom"/>
</dbReference>
<evidence type="ECO:0000256" key="5">
    <source>
        <dbReference type="ARBA" id="ARBA00022989"/>
    </source>
</evidence>
<keyword evidence="12" id="KW-1185">Reference proteome</keyword>
<feature type="transmembrane region" description="Helical" evidence="9">
    <location>
        <begin position="279"/>
        <end position="299"/>
    </location>
</feature>
<feature type="transmembrane region" description="Helical" evidence="9">
    <location>
        <begin position="95"/>
        <end position="112"/>
    </location>
</feature>
<feature type="transmembrane region" description="Helical" evidence="9">
    <location>
        <begin position="343"/>
        <end position="362"/>
    </location>
</feature>
<dbReference type="Pfam" id="PF07690">
    <property type="entry name" value="MFS_1"/>
    <property type="match status" value="1"/>
</dbReference>
<dbReference type="PANTHER" id="PTHR23513:SF9">
    <property type="entry name" value="ENTEROBACTIN EXPORTER ENTS"/>
    <property type="match status" value="1"/>
</dbReference>
<comment type="subcellular location">
    <subcellularLocation>
        <location evidence="1">Cell inner membrane</location>
        <topology evidence="1">Multi-pass membrane protein</topology>
    </subcellularLocation>
</comment>
<keyword evidence="4 9" id="KW-0812">Transmembrane</keyword>
<protein>
    <recommendedName>
        <fullName evidence="8">Multidrug efflux pump Tap</fullName>
    </recommendedName>
</protein>
<keyword evidence="3" id="KW-1003">Cell membrane</keyword>
<evidence type="ECO:0000256" key="8">
    <source>
        <dbReference type="ARBA" id="ARBA00040914"/>
    </source>
</evidence>
<feature type="transmembrane region" description="Helical" evidence="9">
    <location>
        <begin position="166"/>
        <end position="184"/>
    </location>
</feature>
<dbReference type="InterPro" id="IPR036259">
    <property type="entry name" value="MFS_trans_sf"/>
</dbReference>
<evidence type="ECO:0000256" key="1">
    <source>
        <dbReference type="ARBA" id="ARBA00004429"/>
    </source>
</evidence>
<evidence type="ECO:0000256" key="4">
    <source>
        <dbReference type="ARBA" id="ARBA00022692"/>
    </source>
</evidence>
<evidence type="ECO:0000256" key="7">
    <source>
        <dbReference type="ARBA" id="ARBA00038075"/>
    </source>
</evidence>
<feature type="transmembrane region" description="Helical" evidence="9">
    <location>
        <begin position="250"/>
        <end position="272"/>
    </location>
</feature>
<comment type="similarity">
    <text evidence="7">Belongs to the major facilitator superfamily. Drug:H(+) antiporter-3 (DHA3) (TC 2.A.1.21) family.</text>
</comment>
<dbReference type="SUPFAM" id="SSF103473">
    <property type="entry name" value="MFS general substrate transporter"/>
    <property type="match status" value="1"/>
</dbReference>
<sequence>MRNRSGLIALITADIVSAVGSRISVLALPWLVLITTGSPAKMGLVAAAEMIPYLITGVFATPLADRFGLRRTSICTDIGSAVAMAAIAAAPKLGFGALLVLVAVIGALRGVGDRVKNALIRPMAELAGAKLIRVTSSYEGLSRGATLLGAPLAGVLIAQFGVTTAIWIDAATFAICAVIVLALVRPPAPAEPAVPPEREPYLTALSGGFRYLRQDQRLAGMVMIIFALNLFSNAGTAVFIPLWINEHLHSANALGLAIGAFAAGALIGNILFTAVATRLPLQLAFVVGAVISGAPRLFALGLSDSLLLVCVISLLSGVGLAAVNPVLGAMLYERVPVALQTRVIGLVGSLCFAGLPIGALLAGQGTALLGLTNALLVAAGICLVVTLIPVVRWTPSTAEEVPSDPQRA</sequence>
<gene>
    <name evidence="11" type="ORF">ACFFGN_32290</name>
</gene>
<keyword evidence="2" id="KW-0813">Transport</keyword>
<dbReference type="Gene3D" id="1.20.1250.20">
    <property type="entry name" value="MFS general substrate transporter like domains"/>
    <property type="match status" value="1"/>
</dbReference>
<name>A0ABV6QVY0_9ACTN</name>
<dbReference type="CDD" id="cd06173">
    <property type="entry name" value="MFS_MefA_like"/>
    <property type="match status" value="1"/>
</dbReference>
<keyword evidence="6 9" id="KW-0472">Membrane</keyword>
<evidence type="ECO:0000313" key="11">
    <source>
        <dbReference type="EMBL" id="MFC0628790.1"/>
    </source>
</evidence>
<dbReference type="Proteomes" id="UP001589890">
    <property type="component" value="Unassembled WGS sequence"/>
</dbReference>
<feature type="transmembrane region" description="Helical" evidence="9">
    <location>
        <begin position="305"/>
        <end position="331"/>
    </location>
</feature>
<feature type="domain" description="Major facilitator superfamily (MFS) profile" evidence="10">
    <location>
        <begin position="6"/>
        <end position="397"/>
    </location>
</feature>
<proteinExistence type="inferred from homology"/>
<dbReference type="PROSITE" id="PS50850">
    <property type="entry name" value="MFS"/>
    <property type="match status" value="1"/>
</dbReference>
<feature type="transmembrane region" description="Helical" evidence="9">
    <location>
        <begin position="218"/>
        <end position="244"/>
    </location>
</feature>
<keyword evidence="5 9" id="KW-1133">Transmembrane helix</keyword>
<evidence type="ECO:0000256" key="9">
    <source>
        <dbReference type="SAM" id="Phobius"/>
    </source>
</evidence>
<accession>A0ABV6QVY0</accession>
<dbReference type="InterPro" id="IPR011701">
    <property type="entry name" value="MFS"/>
</dbReference>
<evidence type="ECO:0000256" key="3">
    <source>
        <dbReference type="ARBA" id="ARBA00022475"/>
    </source>
</evidence>
<evidence type="ECO:0000256" key="2">
    <source>
        <dbReference type="ARBA" id="ARBA00022448"/>
    </source>
</evidence>
<comment type="caution">
    <text evidence="11">The sequence shown here is derived from an EMBL/GenBank/DDBJ whole genome shotgun (WGS) entry which is preliminary data.</text>
</comment>
<evidence type="ECO:0000259" key="10">
    <source>
        <dbReference type="PROSITE" id="PS50850"/>
    </source>
</evidence>
<dbReference type="EMBL" id="JBHLTC010000040">
    <property type="protein sequence ID" value="MFC0628790.1"/>
    <property type="molecule type" value="Genomic_DNA"/>
</dbReference>
<evidence type="ECO:0000256" key="6">
    <source>
        <dbReference type="ARBA" id="ARBA00023136"/>
    </source>
</evidence>
<evidence type="ECO:0000313" key="12">
    <source>
        <dbReference type="Proteomes" id="UP001589890"/>
    </source>
</evidence>
<dbReference type="PANTHER" id="PTHR23513">
    <property type="entry name" value="INTEGRAL MEMBRANE EFFLUX PROTEIN-RELATED"/>
    <property type="match status" value="1"/>
</dbReference>
<dbReference type="RefSeq" id="WP_380055705.1">
    <property type="nucleotide sequence ID" value="NZ_JBHLTC010000040.1"/>
</dbReference>
<feature type="transmembrane region" description="Helical" evidence="9">
    <location>
        <begin position="368"/>
        <end position="391"/>
    </location>
</feature>
<feature type="transmembrane region" description="Helical" evidence="9">
    <location>
        <begin position="42"/>
        <end position="60"/>
    </location>
</feature>